<proteinExistence type="predicted"/>
<keyword evidence="2" id="KW-1185">Reference proteome</keyword>
<protein>
    <submittedName>
        <fullName evidence="1">Uncharacterized protein</fullName>
    </submittedName>
</protein>
<sequence length="116" mass="12176">MLASKFGEGLAKDAGSSTWDGVKRVHELISRRFVGHATSTAALAALGEEPTAAAQSVVAESIDSLARVDRVFADQLKLLIAEADGLHETGRFVAIAREDARQVNIQGGNTGTINMA</sequence>
<name>A0A3M2KS21_9NOCA</name>
<dbReference type="EMBL" id="RFFH01000021">
    <property type="protein sequence ID" value="RMI28442.1"/>
    <property type="molecule type" value="Genomic_DNA"/>
</dbReference>
<reference evidence="1 2" key="1">
    <citation type="submission" date="2018-10" db="EMBL/GenBank/DDBJ databases">
        <title>Isolation from cow dung.</title>
        <authorList>
            <person name="Ling L."/>
        </authorList>
    </citation>
    <scope>NUCLEOTIDE SEQUENCE [LARGE SCALE GENOMIC DNA]</scope>
    <source>
        <strain evidence="1 2">NEAU-LL90</strain>
    </source>
</reference>
<organism evidence="1 2">
    <name type="scientific">Nocardia stercoris</name>
    <dbReference type="NCBI Taxonomy" id="2483361"/>
    <lineage>
        <taxon>Bacteria</taxon>
        <taxon>Bacillati</taxon>
        <taxon>Actinomycetota</taxon>
        <taxon>Actinomycetes</taxon>
        <taxon>Mycobacteriales</taxon>
        <taxon>Nocardiaceae</taxon>
        <taxon>Nocardia</taxon>
    </lineage>
</organism>
<evidence type="ECO:0000313" key="1">
    <source>
        <dbReference type="EMBL" id="RMI28442.1"/>
    </source>
</evidence>
<accession>A0A3M2KS21</accession>
<comment type="caution">
    <text evidence="1">The sequence shown here is derived from an EMBL/GenBank/DDBJ whole genome shotgun (WGS) entry which is preliminary data.</text>
</comment>
<dbReference type="Proteomes" id="UP000279275">
    <property type="component" value="Unassembled WGS sequence"/>
</dbReference>
<dbReference type="AlphaFoldDB" id="A0A3M2KS21"/>
<gene>
    <name evidence="1" type="ORF">EBN03_29905</name>
</gene>
<evidence type="ECO:0000313" key="2">
    <source>
        <dbReference type="Proteomes" id="UP000279275"/>
    </source>
</evidence>